<gene>
    <name evidence="1" type="ORF">RWD45_10720</name>
</gene>
<name>A0ABU5CRD8_9BACI</name>
<evidence type="ECO:0000313" key="2">
    <source>
        <dbReference type="Proteomes" id="UP001275315"/>
    </source>
</evidence>
<sequence length="146" mass="17120">MKRKFIFSLLAFICIFLCTSMWVAANRGYFLLIGPKEEAIQQEILTAKDASNQYLENELQKFLDEKDLTLQNADVNALMLQFILESKLQIEEYSTRYEQDISANFEQLLADDFEEFFQRKTKTIEVDMTDEITVFLSELLESSDEQ</sequence>
<dbReference type="Proteomes" id="UP001275315">
    <property type="component" value="Unassembled WGS sequence"/>
</dbReference>
<accession>A0ABU5CRD8</accession>
<comment type="caution">
    <text evidence="1">The sequence shown here is derived from an EMBL/GenBank/DDBJ whole genome shotgun (WGS) entry which is preliminary data.</text>
</comment>
<dbReference type="RefSeq" id="WP_320379638.1">
    <property type="nucleotide sequence ID" value="NZ_JAWDIQ010000001.1"/>
</dbReference>
<dbReference type="EMBL" id="JAWDIQ010000001">
    <property type="protein sequence ID" value="MDY0408937.1"/>
    <property type="molecule type" value="Genomic_DNA"/>
</dbReference>
<protein>
    <submittedName>
        <fullName evidence="1">Uncharacterized protein</fullName>
    </submittedName>
</protein>
<reference evidence="1 2" key="1">
    <citation type="submission" date="2023-10" db="EMBL/GenBank/DDBJ databases">
        <title>Virgibacillus soli CC-YMP-6 genome.</title>
        <authorList>
            <person name="Miliotis G."/>
            <person name="Sengupta P."/>
            <person name="Hameed A."/>
            <person name="Chuvochina M."/>
            <person name="Mcdonagh F."/>
            <person name="Simpson A.C."/>
            <person name="Singh N.K."/>
            <person name="Rekha P.D."/>
            <person name="Raman K."/>
            <person name="Hugenholtz P."/>
            <person name="Venkateswaran K."/>
        </authorList>
    </citation>
    <scope>NUCLEOTIDE SEQUENCE [LARGE SCALE GENOMIC DNA]</scope>
    <source>
        <strain evidence="1 2">CC-YMP-6</strain>
    </source>
</reference>
<proteinExistence type="predicted"/>
<organism evidence="1 2">
    <name type="scientific">Paracerasibacillus soli</name>
    <dbReference type="NCBI Taxonomy" id="480284"/>
    <lineage>
        <taxon>Bacteria</taxon>
        <taxon>Bacillati</taxon>
        <taxon>Bacillota</taxon>
        <taxon>Bacilli</taxon>
        <taxon>Bacillales</taxon>
        <taxon>Bacillaceae</taxon>
        <taxon>Paracerasibacillus</taxon>
    </lineage>
</organism>
<evidence type="ECO:0000313" key="1">
    <source>
        <dbReference type="EMBL" id="MDY0408937.1"/>
    </source>
</evidence>
<keyword evidence="2" id="KW-1185">Reference proteome</keyword>